<dbReference type="GO" id="GO:0030170">
    <property type="term" value="F:pyridoxal phosphate binding"/>
    <property type="evidence" value="ECO:0007669"/>
    <property type="project" value="InterPro"/>
</dbReference>
<dbReference type="InterPro" id="IPR004839">
    <property type="entry name" value="Aminotransferase_I/II_large"/>
</dbReference>
<dbReference type="SUPFAM" id="SSF53383">
    <property type="entry name" value="PLP-dependent transferases"/>
    <property type="match status" value="1"/>
</dbReference>
<dbReference type="Pfam" id="PF00155">
    <property type="entry name" value="Aminotran_1_2"/>
    <property type="match status" value="1"/>
</dbReference>
<dbReference type="RefSeq" id="XP_002546288.1">
    <property type="nucleotide sequence ID" value="XM_002546242.1"/>
</dbReference>
<dbReference type="GO" id="GO:0003824">
    <property type="term" value="F:catalytic activity"/>
    <property type="evidence" value="ECO:0007669"/>
    <property type="project" value="InterPro"/>
</dbReference>
<dbReference type="eggNOG" id="KOG0257">
    <property type="taxonomic scope" value="Eukaryota"/>
</dbReference>
<proteinExistence type="inferred from homology"/>
<dbReference type="EMBL" id="GG692395">
    <property type="protein sequence ID" value="EER36330.1"/>
    <property type="molecule type" value="Genomic_DNA"/>
</dbReference>
<dbReference type="Gene3D" id="3.40.640.10">
    <property type="entry name" value="Type I PLP-dependent aspartate aminotransferase-like (Major domain)"/>
    <property type="match status" value="1"/>
</dbReference>
<dbReference type="InterPro" id="IPR015424">
    <property type="entry name" value="PyrdxlP-dep_Trfase"/>
</dbReference>
<dbReference type="OrthoDB" id="7042322at2759"/>
<dbReference type="PANTHER" id="PTHR43510:SF1">
    <property type="entry name" value="AMINOTRANSFERASE FUNCTION, HYPOTHETICAL (EUROFUNG)"/>
    <property type="match status" value="1"/>
</dbReference>
<protein>
    <recommendedName>
        <fullName evidence="3">Aminotransferase class I/classII large domain-containing protein</fullName>
    </recommendedName>
</protein>
<dbReference type="HOGENOM" id="CLU_017584_4_4_1"/>
<dbReference type="PROSITE" id="PS00105">
    <property type="entry name" value="AA_TRANSFER_CLASS_1"/>
    <property type="match status" value="1"/>
</dbReference>
<evidence type="ECO:0000259" key="3">
    <source>
        <dbReference type="Pfam" id="PF00155"/>
    </source>
</evidence>
<dbReference type="PANTHER" id="PTHR43510">
    <property type="entry name" value="AMINOTRANSFERASE FUNCTION, HYPOTHETICAL (EUROFUNG)"/>
    <property type="match status" value="1"/>
</dbReference>
<dbReference type="InterPro" id="IPR015422">
    <property type="entry name" value="PyrdxlP-dep_Trfase_small"/>
</dbReference>
<dbReference type="CDD" id="cd00609">
    <property type="entry name" value="AAT_like"/>
    <property type="match status" value="1"/>
</dbReference>
<dbReference type="InterPro" id="IPR004838">
    <property type="entry name" value="NHTrfase_class1_PyrdxlP-BS"/>
</dbReference>
<dbReference type="STRING" id="294747.C5M4T0"/>
<reference evidence="4 5" key="1">
    <citation type="journal article" date="2009" name="Nature">
        <title>Evolution of pathogenicity and sexual reproduction in eight Candida genomes.</title>
        <authorList>
            <person name="Butler G."/>
            <person name="Rasmussen M.D."/>
            <person name="Lin M.F."/>
            <person name="Santos M.A."/>
            <person name="Sakthikumar S."/>
            <person name="Munro C.A."/>
            <person name="Rheinbay E."/>
            <person name="Grabherr M."/>
            <person name="Forche A."/>
            <person name="Reedy J.L."/>
            <person name="Agrafioti I."/>
            <person name="Arnaud M.B."/>
            <person name="Bates S."/>
            <person name="Brown A.J."/>
            <person name="Brunke S."/>
            <person name="Costanzo M.C."/>
            <person name="Fitzpatrick D.A."/>
            <person name="de Groot P.W."/>
            <person name="Harris D."/>
            <person name="Hoyer L.L."/>
            <person name="Hube B."/>
            <person name="Klis F.M."/>
            <person name="Kodira C."/>
            <person name="Lennard N."/>
            <person name="Logue M.E."/>
            <person name="Martin R."/>
            <person name="Neiman A.M."/>
            <person name="Nikolaou E."/>
            <person name="Quail M.A."/>
            <person name="Quinn J."/>
            <person name="Santos M.C."/>
            <person name="Schmitzberger F.F."/>
            <person name="Sherlock G."/>
            <person name="Shah P."/>
            <person name="Silverstein K.A."/>
            <person name="Skrzypek M.S."/>
            <person name="Soll D."/>
            <person name="Staggs R."/>
            <person name="Stansfield I."/>
            <person name="Stumpf M.P."/>
            <person name="Sudbery P.E."/>
            <person name="Srikantha T."/>
            <person name="Zeng Q."/>
            <person name="Berman J."/>
            <person name="Berriman M."/>
            <person name="Heitman J."/>
            <person name="Gow N.A."/>
            <person name="Lorenz M.C."/>
            <person name="Birren B.W."/>
            <person name="Kellis M."/>
            <person name="Cuomo C.A."/>
        </authorList>
    </citation>
    <scope>NUCLEOTIDE SEQUENCE [LARGE SCALE GENOMIC DNA]</scope>
    <source>
        <strain evidence="5">ATCC MYA-3404 / T1</strain>
    </source>
</reference>
<comment type="similarity">
    <text evidence="1">Belongs to the class-I pyridoxal-phosphate-dependent aminotransferase family.</text>
</comment>
<keyword evidence="5" id="KW-1185">Reference proteome</keyword>
<evidence type="ECO:0000313" key="4">
    <source>
        <dbReference type="EMBL" id="EER36330.1"/>
    </source>
</evidence>
<keyword evidence="2" id="KW-0663">Pyridoxal phosphate</keyword>
<dbReference type="KEGG" id="ctp:CTRG_01070"/>
<dbReference type="AlphaFoldDB" id="C5M4T0"/>
<sequence length="390" mass="44189">MVRQEDFAVEQYMDKYETKIQYNMAETCSESIKFDELFELLSDQPDARHELEQKIFGMKLTYGHIRGSPELRQAIAKLYNDEGGSIGIDDIVITNGAIGANFLSLYALVDEGDKVVVVRPTYQQLESVSKIFAGPENVIPWELKYDNDYLPDLQELTKLIETHRPKLLIINNPNNPTGAVWDDATMEKIVKLCSENSVYLMCDEVYRPLYVSEENMPKSVVNYGYINTVSTSSTSKAFALAGLRIGWVVCKDQDVIKKLCSKRDYNTISVSGVDDLMAAFALNNKDVILRRNKDILLKNLEILDEYIKKTPFLSWVKPKGGTTCFIKVDIEGIDTMEMCIELVEQYGVLIVPGEVFGHKGYLRVGFGNNTEDIKQGLDQLTAYFKSKKLL</sequence>
<name>C5M4T0_CANTT</name>
<dbReference type="VEuPathDB" id="FungiDB:CTRG_01070"/>
<gene>
    <name evidence="4" type="ORF">CTRG_01070</name>
</gene>
<organism evidence="4 5">
    <name type="scientific">Candida tropicalis (strain ATCC MYA-3404 / T1)</name>
    <name type="common">Yeast</name>
    <dbReference type="NCBI Taxonomy" id="294747"/>
    <lineage>
        <taxon>Eukaryota</taxon>
        <taxon>Fungi</taxon>
        <taxon>Dikarya</taxon>
        <taxon>Ascomycota</taxon>
        <taxon>Saccharomycotina</taxon>
        <taxon>Pichiomycetes</taxon>
        <taxon>Debaryomycetaceae</taxon>
        <taxon>Candida/Lodderomyces clade</taxon>
        <taxon>Candida</taxon>
    </lineage>
</organism>
<accession>C5M4T0</accession>
<evidence type="ECO:0000256" key="2">
    <source>
        <dbReference type="ARBA" id="ARBA00022898"/>
    </source>
</evidence>
<evidence type="ECO:0000256" key="1">
    <source>
        <dbReference type="ARBA" id="ARBA00007441"/>
    </source>
</evidence>
<dbReference type="GeneID" id="8302197"/>
<evidence type="ECO:0000313" key="5">
    <source>
        <dbReference type="Proteomes" id="UP000002037"/>
    </source>
</evidence>
<dbReference type="Proteomes" id="UP000002037">
    <property type="component" value="Unassembled WGS sequence"/>
</dbReference>
<dbReference type="InterPro" id="IPR015421">
    <property type="entry name" value="PyrdxlP-dep_Trfase_major"/>
</dbReference>
<dbReference type="Gene3D" id="3.90.1150.10">
    <property type="entry name" value="Aspartate Aminotransferase, domain 1"/>
    <property type="match status" value="1"/>
</dbReference>
<feature type="domain" description="Aminotransferase class I/classII large" evidence="3">
    <location>
        <begin position="46"/>
        <end position="379"/>
    </location>
</feature>